<dbReference type="PROSITE" id="PS50016">
    <property type="entry name" value="ZF_PHD_2"/>
    <property type="match status" value="1"/>
</dbReference>
<dbReference type="InterPro" id="IPR019787">
    <property type="entry name" value="Znf_PHD-finger"/>
</dbReference>
<evidence type="ECO:0000256" key="6">
    <source>
        <dbReference type="ARBA" id="ARBA00023015"/>
    </source>
</evidence>
<evidence type="ECO:0000256" key="7">
    <source>
        <dbReference type="ARBA" id="ARBA00023163"/>
    </source>
</evidence>
<feature type="compositionally biased region" description="Low complexity" evidence="10">
    <location>
        <begin position="146"/>
        <end position="166"/>
    </location>
</feature>
<keyword evidence="8" id="KW-0539">Nucleus</keyword>
<dbReference type="SMART" id="SM00249">
    <property type="entry name" value="PHD"/>
    <property type="match status" value="2"/>
</dbReference>
<feature type="domain" description="PHD-type" evidence="11">
    <location>
        <begin position="10"/>
        <end position="60"/>
    </location>
</feature>
<proteinExistence type="predicted"/>
<reference evidence="12" key="1">
    <citation type="submission" date="2014-08" db="EMBL/GenBank/DDBJ databases">
        <authorList>
            <person name="Murali S."/>
            <person name="Richards S."/>
            <person name="Bandaranaike D."/>
            <person name="Bellair M."/>
            <person name="Blankenburg K."/>
            <person name="Chao H."/>
            <person name="Dinh H."/>
            <person name="Doddapaneni H."/>
            <person name="Dugan-Rocha S."/>
            <person name="Elkadiri S."/>
            <person name="Gnanaolivu R."/>
            <person name="Hughes D."/>
            <person name="Lee S."/>
            <person name="Li M."/>
            <person name="Ming W."/>
            <person name="Munidasa M."/>
            <person name="Muniz J."/>
            <person name="Nguyen L."/>
            <person name="Osuji N."/>
            <person name="Pu L.-L."/>
            <person name="Puazo M."/>
            <person name="Skinner E."/>
            <person name="Qu C."/>
            <person name="Quiroz J."/>
            <person name="Raj R."/>
            <person name="Weissenberger G."/>
            <person name="Xin Y."/>
            <person name="Zou X."/>
            <person name="Han Y."/>
            <person name="Worley K."/>
            <person name="Muzny D."/>
            <person name="Gibbs R."/>
        </authorList>
    </citation>
    <scope>NUCLEOTIDE SEQUENCE</scope>
    <source>
        <strain evidence="12">HAZT.00-mixed</strain>
        <tissue evidence="12">Whole organism</tissue>
    </source>
</reference>
<dbReference type="Proteomes" id="UP000711488">
    <property type="component" value="Unassembled WGS sequence"/>
</dbReference>
<evidence type="ECO:0000259" key="11">
    <source>
        <dbReference type="PROSITE" id="PS50016"/>
    </source>
</evidence>
<keyword evidence="6" id="KW-0805">Transcription regulation</keyword>
<evidence type="ECO:0000256" key="3">
    <source>
        <dbReference type="ARBA" id="ARBA00022737"/>
    </source>
</evidence>
<dbReference type="InterPro" id="IPR013083">
    <property type="entry name" value="Znf_RING/FYVE/PHD"/>
</dbReference>
<organism evidence="12">
    <name type="scientific">Hyalella azteca</name>
    <name type="common">Amphipod</name>
    <dbReference type="NCBI Taxonomy" id="294128"/>
    <lineage>
        <taxon>Eukaryota</taxon>
        <taxon>Metazoa</taxon>
        <taxon>Ecdysozoa</taxon>
        <taxon>Arthropoda</taxon>
        <taxon>Crustacea</taxon>
        <taxon>Multicrustacea</taxon>
        <taxon>Malacostraca</taxon>
        <taxon>Eumalacostraca</taxon>
        <taxon>Peracarida</taxon>
        <taxon>Amphipoda</taxon>
        <taxon>Senticaudata</taxon>
        <taxon>Talitrida</taxon>
        <taxon>Talitroidea</taxon>
        <taxon>Hyalellidae</taxon>
        <taxon>Hyalella</taxon>
    </lineage>
</organism>
<evidence type="ECO:0000256" key="5">
    <source>
        <dbReference type="ARBA" id="ARBA00022833"/>
    </source>
</evidence>
<feature type="compositionally biased region" description="Low complexity" evidence="10">
    <location>
        <begin position="173"/>
        <end position="192"/>
    </location>
</feature>
<evidence type="ECO:0000256" key="2">
    <source>
        <dbReference type="ARBA" id="ARBA00022723"/>
    </source>
</evidence>
<accession>A0A6A0GXL1</accession>
<dbReference type="GO" id="GO:0045944">
    <property type="term" value="P:positive regulation of transcription by RNA polymerase II"/>
    <property type="evidence" value="ECO:0007669"/>
    <property type="project" value="TreeGrafter"/>
</dbReference>
<gene>
    <name evidence="12" type="ORF">HAZT_HAZT009367</name>
</gene>
<keyword evidence="5" id="KW-0862">Zinc</keyword>
<keyword evidence="2" id="KW-0479">Metal-binding</keyword>
<reference evidence="12" key="3">
    <citation type="submission" date="2019-06" db="EMBL/GenBank/DDBJ databases">
        <authorList>
            <person name="Poynton C."/>
            <person name="Hasenbein S."/>
            <person name="Benoit J.B."/>
            <person name="Sepulveda M.S."/>
            <person name="Poelchau M.F."/>
            <person name="Murali S.C."/>
            <person name="Chen S."/>
            <person name="Glastad K.M."/>
            <person name="Werren J.H."/>
            <person name="Vineis J.H."/>
            <person name="Bowen J.L."/>
            <person name="Friedrich M."/>
            <person name="Jones J."/>
            <person name="Robertson H.M."/>
            <person name="Feyereisen R."/>
            <person name="Mechler-Hickson A."/>
            <person name="Mathers N."/>
            <person name="Lee C.E."/>
            <person name="Colbourne J.K."/>
            <person name="Biales A."/>
            <person name="Johnston J.S."/>
            <person name="Wellborn G.A."/>
            <person name="Rosendale A.J."/>
            <person name="Cridge A.G."/>
            <person name="Munoz-Torres M.C."/>
            <person name="Bain P.A."/>
            <person name="Manny A.R."/>
            <person name="Major K.M."/>
            <person name="Lambert F.N."/>
            <person name="Vulpe C.D."/>
            <person name="Tuck P."/>
            <person name="Blalock B.J."/>
            <person name="Lin Y.-Y."/>
            <person name="Smith M.E."/>
            <person name="Ochoa-Acuna H."/>
            <person name="Chen M.-J.M."/>
            <person name="Childers C.P."/>
            <person name="Qu J."/>
            <person name="Dugan S."/>
            <person name="Lee S.L."/>
            <person name="Chao H."/>
            <person name="Dinh H."/>
            <person name="Han Y."/>
            <person name="Doddapaneni H."/>
            <person name="Worley K.C."/>
            <person name="Muzny D.M."/>
            <person name="Gibbs R.A."/>
            <person name="Richards S."/>
        </authorList>
    </citation>
    <scope>NUCLEOTIDE SEQUENCE</scope>
    <source>
        <strain evidence="12">HAZT.00-mixed</strain>
        <tissue evidence="12">Whole organism</tissue>
    </source>
</reference>
<sequence length="202" mass="22016">MEKGWRCLDCTVCEGCGERNDEARLVLCEDCDISCHIYCMTPPLPHVPQGVWKCKWCAFCHYCGSKDPGSKSAWKQNYSMCGPCHSLTTCPVCASTFRDGDLIVQCDDCSRWMHGLHDYIHTEDDAEKCAERGYSCQDCRPPDSQPSHLVPTSPSPSLVSSTTTSPAHMAPNITTTTSMSSSIIASSGTHGTPATSVGSFMM</sequence>
<dbReference type="GO" id="GO:0044666">
    <property type="term" value="C:MLL3/4 complex"/>
    <property type="evidence" value="ECO:0007669"/>
    <property type="project" value="TreeGrafter"/>
</dbReference>
<dbReference type="Gene3D" id="3.30.40.10">
    <property type="entry name" value="Zinc/RING finger domain, C3HC4 (zinc finger)"/>
    <property type="match status" value="2"/>
</dbReference>
<evidence type="ECO:0000256" key="9">
    <source>
        <dbReference type="PROSITE-ProRule" id="PRU00146"/>
    </source>
</evidence>
<keyword evidence="3" id="KW-0677">Repeat</keyword>
<keyword evidence="7" id="KW-0804">Transcription</keyword>
<keyword evidence="4 9" id="KW-0863">Zinc-finger</keyword>
<feature type="non-terminal residue" evidence="12">
    <location>
        <position position="202"/>
    </location>
</feature>
<dbReference type="PANTHER" id="PTHR45888:SF6">
    <property type="entry name" value="HL01030P-RELATED"/>
    <property type="match status" value="1"/>
</dbReference>
<evidence type="ECO:0000256" key="1">
    <source>
        <dbReference type="ARBA" id="ARBA00004123"/>
    </source>
</evidence>
<dbReference type="AlphaFoldDB" id="A0A6A0GXL1"/>
<feature type="compositionally biased region" description="Polar residues" evidence="10">
    <location>
        <begin position="193"/>
        <end position="202"/>
    </location>
</feature>
<evidence type="ECO:0000313" key="12">
    <source>
        <dbReference type="EMBL" id="KAA0192129.1"/>
    </source>
</evidence>
<dbReference type="InterPro" id="IPR001965">
    <property type="entry name" value="Znf_PHD"/>
</dbReference>
<evidence type="ECO:0000256" key="4">
    <source>
        <dbReference type="ARBA" id="ARBA00022771"/>
    </source>
</evidence>
<dbReference type="Pfam" id="PF00628">
    <property type="entry name" value="PHD"/>
    <property type="match status" value="1"/>
</dbReference>
<name>A0A6A0GXL1_HYAAZ</name>
<dbReference type="InterPro" id="IPR011011">
    <property type="entry name" value="Znf_FYVE_PHD"/>
</dbReference>
<comment type="caution">
    <text evidence="12">The sequence shown here is derived from an EMBL/GenBank/DDBJ whole genome shotgun (WGS) entry which is preliminary data.</text>
</comment>
<dbReference type="PANTHER" id="PTHR45888">
    <property type="entry name" value="HL01030P-RELATED"/>
    <property type="match status" value="1"/>
</dbReference>
<evidence type="ECO:0000256" key="10">
    <source>
        <dbReference type="SAM" id="MobiDB-lite"/>
    </source>
</evidence>
<protein>
    <recommendedName>
        <fullName evidence="11">PHD-type domain-containing protein</fullName>
    </recommendedName>
</protein>
<dbReference type="SUPFAM" id="SSF57903">
    <property type="entry name" value="FYVE/PHD zinc finger"/>
    <property type="match status" value="2"/>
</dbReference>
<feature type="region of interest" description="Disordered" evidence="10">
    <location>
        <begin position="140"/>
        <end position="202"/>
    </location>
</feature>
<reference evidence="12" key="2">
    <citation type="journal article" date="2018" name="Environ. Sci. Technol.">
        <title>The Toxicogenome of Hyalella azteca: A Model for Sediment Ecotoxicology and Evolutionary Toxicology.</title>
        <authorList>
            <person name="Poynton H.C."/>
            <person name="Hasenbein S."/>
            <person name="Benoit J.B."/>
            <person name="Sepulveda M.S."/>
            <person name="Poelchau M.F."/>
            <person name="Hughes D.S.T."/>
            <person name="Murali S.C."/>
            <person name="Chen S."/>
            <person name="Glastad K.M."/>
            <person name="Goodisman M.A.D."/>
            <person name="Werren J.H."/>
            <person name="Vineis J.H."/>
            <person name="Bowen J.L."/>
            <person name="Friedrich M."/>
            <person name="Jones J."/>
            <person name="Robertson H.M."/>
            <person name="Feyereisen R."/>
            <person name="Mechler-Hickson A."/>
            <person name="Mathers N."/>
            <person name="Lee C.E."/>
            <person name="Colbourne J.K."/>
            <person name="Biales A."/>
            <person name="Johnston J.S."/>
            <person name="Wellborn G.A."/>
            <person name="Rosendale A.J."/>
            <person name="Cridge A.G."/>
            <person name="Munoz-Torres M.C."/>
            <person name="Bain P.A."/>
            <person name="Manny A.R."/>
            <person name="Major K.M."/>
            <person name="Lambert F.N."/>
            <person name="Vulpe C.D."/>
            <person name="Tuck P."/>
            <person name="Blalock B.J."/>
            <person name="Lin Y.Y."/>
            <person name="Smith M.E."/>
            <person name="Ochoa-Acuna H."/>
            <person name="Chen M.M."/>
            <person name="Childers C.P."/>
            <person name="Qu J."/>
            <person name="Dugan S."/>
            <person name="Lee S.L."/>
            <person name="Chao H."/>
            <person name="Dinh H."/>
            <person name="Han Y."/>
            <person name="Doddapaneni H."/>
            <person name="Worley K.C."/>
            <person name="Muzny D.M."/>
            <person name="Gibbs R.A."/>
            <person name="Richards S."/>
        </authorList>
    </citation>
    <scope>NUCLEOTIDE SEQUENCE</scope>
    <source>
        <strain evidence="12">HAZT.00-mixed</strain>
        <tissue evidence="12">Whole organism</tissue>
    </source>
</reference>
<comment type="subcellular location">
    <subcellularLocation>
        <location evidence="1">Nucleus</location>
    </subcellularLocation>
</comment>
<evidence type="ECO:0000256" key="8">
    <source>
        <dbReference type="ARBA" id="ARBA00023242"/>
    </source>
</evidence>
<dbReference type="GO" id="GO:0008270">
    <property type="term" value="F:zinc ion binding"/>
    <property type="evidence" value="ECO:0007669"/>
    <property type="project" value="UniProtKB-KW"/>
</dbReference>
<dbReference type="GO" id="GO:0042800">
    <property type="term" value="F:histone H3K4 methyltransferase activity"/>
    <property type="evidence" value="ECO:0007669"/>
    <property type="project" value="TreeGrafter"/>
</dbReference>
<dbReference type="GO" id="GO:0003713">
    <property type="term" value="F:transcription coactivator activity"/>
    <property type="evidence" value="ECO:0007669"/>
    <property type="project" value="TreeGrafter"/>
</dbReference>
<dbReference type="EMBL" id="JQDR03011845">
    <property type="protein sequence ID" value="KAA0192129.1"/>
    <property type="molecule type" value="Genomic_DNA"/>
</dbReference>